<keyword evidence="1" id="KW-0812">Transmembrane</keyword>
<keyword evidence="1" id="KW-1133">Transmembrane helix</keyword>
<reference evidence="2 3" key="1">
    <citation type="journal article" date="2016" name="Nat. Commun.">
        <title>Thousands of microbial genomes shed light on interconnected biogeochemical processes in an aquifer system.</title>
        <authorList>
            <person name="Anantharaman K."/>
            <person name="Brown C.T."/>
            <person name="Hug L.A."/>
            <person name="Sharon I."/>
            <person name="Castelle C.J."/>
            <person name="Probst A.J."/>
            <person name="Thomas B.C."/>
            <person name="Singh A."/>
            <person name="Wilkins M.J."/>
            <person name="Karaoz U."/>
            <person name="Brodie E.L."/>
            <person name="Williams K.H."/>
            <person name="Hubbard S.S."/>
            <person name="Banfield J.F."/>
        </authorList>
    </citation>
    <scope>NUCLEOTIDE SEQUENCE [LARGE SCALE GENOMIC DNA]</scope>
</reference>
<feature type="transmembrane region" description="Helical" evidence="1">
    <location>
        <begin position="55"/>
        <end position="75"/>
    </location>
</feature>
<organism evidence="2 3">
    <name type="scientific">Candidatus Komeilibacteria bacterium RIFCSPLOWO2_01_FULL_45_10</name>
    <dbReference type="NCBI Taxonomy" id="1798550"/>
    <lineage>
        <taxon>Bacteria</taxon>
        <taxon>Candidatus Komeiliibacteriota</taxon>
    </lineage>
</organism>
<dbReference type="Pfam" id="PF18898">
    <property type="entry name" value="DUF5654"/>
    <property type="match status" value="1"/>
</dbReference>
<dbReference type="InterPro" id="IPR043713">
    <property type="entry name" value="DUF5654"/>
</dbReference>
<dbReference type="AlphaFoldDB" id="A0A1G2BKR7"/>
<protein>
    <submittedName>
        <fullName evidence="2">Uncharacterized protein</fullName>
    </submittedName>
</protein>
<name>A0A1G2BKR7_9BACT</name>
<evidence type="ECO:0000256" key="1">
    <source>
        <dbReference type="SAM" id="Phobius"/>
    </source>
</evidence>
<proteinExistence type="predicted"/>
<dbReference type="Proteomes" id="UP000178849">
    <property type="component" value="Unassembled WGS sequence"/>
</dbReference>
<gene>
    <name evidence="2" type="ORF">A2927_03370</name>
</gene>
<evidence type="ECO:0000313" key="3">
    <source>
        <dbReference type="Proteomes" id="UP000178849"/>
    </source>
</evidence>
<feature type="transmembrane region" description="Helical" evidence="1">
    <location>
        <begin position="19"/>
        <end position="35"/>
    </location>
</feature>
<comment type="caution">
    <text evidence="2">The sequence shown here is derived from an EMBL/GenBank/DDBJ whole genome shotgun (WGS) entry which is preliminary data.</text>
</comment>
<accession>A0A1G2BKR7</accession>
<evidence type="ECO:0000313" key="2">
    <source>
        <dbReference type="EMBL" id="OGY89761.1"/>
    </source>
</evidence>
<keyword evidence="1" id="KW-0472">Membrane</keyword>
<dbReference type="EMBL" id="MHKL01000008">
    <property type="protein sequence ID" value="OGY89761.1"/>
    <property type="molecule type" value="Genomic_DNA"/>
</dbReference>
<sequence>MLTEPTKEPKLTAEVKEKIIGYILAAFGLVAGLAWNDAIKSLIEKFYPAGSNGLIAKFAYAILITLIIIIVSFNLTKLIKKQK</sequence>